<dbReference type="SUPFAM" id="SSF53850">
    <property type="entry name" value="Periplasmic binding protein-like II"/>
    <property type="match status" value="1"/>
</dbReference>
<reference evidence="5" key="1">
    <citation type="submission" date="2022-03" db="EMBL/GenBank/DDBJ databases">
        <title>De novo assembled genomes of Belliella spp. (Cyclobacteriaceae) strains.</title>
        <authorList>
            <person name="Szabo A."/>
            <person name="Korponai K."/>
            <person name="Felfoldi T."/>
        </authorList>
    </citation>
    <scope>NUCLEOTIDE SEQUENCE</scope>
    <source>
        <strain evidence="5">DSM 107340</strain>
    </source>
</reference>
<dbReference type="PANTHER" id="PTHR30024:SF47">
    <property type="entry name" value="TAURINE-BINDING PERIPLASMIC PROTEIN"/>
    <property type="match status" value="1"/>
</dbReference>
<evidence type="ECO:0000256" key="3">
    <source>
        <dbReference type="ARBA" id="ARBA00022729"/>
    </source>
</evidence>
<dbReference type="InterPro" id="IPR054364">
    <property type="entry name" value="Ca3427-like_PBP2"/>
</dbReference>
<keyword evidence="3" id="KW-0732">Signal</keyword>
<evidence type="ECO:0000256" key="1">
    <source>
        <dbReference type="ARBA" id="ARBA00004418"/>
    </source>
</evidence>
<dbReference type="PANTHER" id="PTHR30024">
    <property type="entry name" value="ALIPHATIC SULFONATES-BINDING PROTEIN-RELATED"/>
    <property type="match status" value="1"/>
</dbReference>
<name>A0ABS9UIU3_9BACT</name>
<dbReference type="EMBL" id="JAKZGS010000001">
    <property type="protein sequence ID" value="MCH7396433.1"/>
    <property type="molecule type" value="Genomic_DNA"/>
</dbReference>
<dbReference type="RefSeq" id="WP_241272954.1">
    <property type="nucleotide sequence ID" value="NZ_JAKZGS010000001.1"/>
</dbReference>
<keyword evidence="6" id="KW-1185">Reference proteome</keyword>
<evidence type="ECO:0000256" key="2">
    <source>
        <dbReference type="ARBA" id="ARBA00010742"/>
    </source>
</evidence>
<comment type="subcellular location">
    <subcellularLocation>
        <location evidence="1">Periplasm</location>
    </subcellularLocation>
</comment>
<organism evidence="5 6">
    <name type="scientific">Belliella calami</name>
    <dbReference type="NCBI Taxonomy" id="2923436"/>
    <lineage>
        <taxon>Bacteria</taxon>
        <taxon>Pseudomonadati</taxon>
        <taxon>Bacteroidota</taxon>
        <taxon>Cytophagia</taxon>
        <taxon>Cytophagales</taxon>
        <taxon>Cyclobacteriaceae</taxon>
        <taxon>Belliella</taxon>
    </lineage>
</organism>
<evidence type="ECO:0000313" key="5">
    <source>
        <dbReference type="EMBL" id="MCH7396433.1"/>
    </source>
</evidence>
<comment type="caution">
    <text evidence="5">The sequence shown here is derived from an EMBL/GenBank/DDBJ whole genome shotgun (WGS) entry which is preliminary data.</text>
</comment>
<protein>
    <submittedName>
        <fullName evidence="5">ABC transporter substrate-binding protein</fullName>
    </submittedName>
</protein>
<sequence length="289" mass="32758">MKKITITGVPEHFNYPWLKIIEQQPFLDDGFELVWQEESKGSGAMNKALREGSTDIALVLTESFIKDWIEGNPSKIIGLHIASPLNWGIHLSGKSKEESLDELSEAPFLISRFGSGSHLMAFLLAKQQGWDTNKLKFEVIDNLDGAKKAFGNEEAKMFLWEKYTTKPLVDAGQFKRVGEIPTPWPCFVTVATENSLSENGLIIEKIRDKVYEFASQMVKNDGFSETLSLRYGISHKDIQQWLTQTKWATDNGIAKKDLEETMDILLGLELVERKVEVKQLVDLKYVDLS</sequence>
<dbReference type="Gene3D" id="3.40.190.10">
    <property type="entry name" value="Periplasmic binding protein-like II"/>
    <property type="match status" value="2"/>
</dbReference>
<dbReference type="Pfam" id="PF22384">
    <property type="entry name" value="PBP2_Ca3427_like"/>
    <property type="match status" value="1"/>
</dbReference>
<evidence type="ECO:0000313" key="6">
    <source>
        <dbReference type="Proteomes" id="UP001165488"/>
    </source>
</evidence>
<dbReference type="Proteomes" id="UP001165488">
    <property type="component" value="Unassembled WGS sequence"/>
</dbReference>
<evidence type="ECO:0000259" key="4">
    <source>
        <dbReference type="Pfam" id="PF22384"/>
    </source>
</evidence>
<proteinExistence type="inferred from homology"/>
<feature type="domain" description="Ca3427-like PBP 2" evidence="4">
    <location>
        <begin position="92"/>
        <end position="180"/>
    </location>
</feature>
<gene>
    <name evidence="5" type="ORF">MM236_00470</name>
</gene>
<comment type="similarity">
    <text evidence="2">Belongs to the bacterial solute-binding protein SsuA/TauA family.</text>
</comment>
<accession>A0ABS9UIU3</accession>